<sequence length="165" mass="18976">MKIETKRLILRQLNSQEEKLWLDHLDELEQKLAVSYQGEAMTGFIREIVKQQINRVSKFPTAHFSDFWLIILRDTRTVIGSADFKTLPNEAGEVEIGYGLATPFEGSGYMTEAVCALCEWALTQNDVKAVSADTEDGNLKSERVLEKVGFVRTIKEKNQWWKYEN</sequence>
<evidence type="ECO:0000313" key="3">
    <source>
        <dbReference type="Proteomes" id="UP000439550"/>
    </source>
</evidence>
<accession>A0A7X2CZZ3</accession>
<dbReference type="SUPFAM" id="SSF55729">
    <property type="entry name" value="Acyl-CoA N-acyltransferases (Nat)"/>
    <property type="match status" value="1"/>
</dbReference>
<feature type="domain" description="N-acetyltransferase" evidence="1">
    <location>
        <begin position="8"/>
        <end position="165"/>
    </location>
</feature>
<evidence type="ECO:0000259" key="1">
    <source>
        <dbReference type="PROSITE" id="PS51186"/>
    </source>
</evidence>
<dbReference type="Pfam" id="PF13302">
    <property type="entry name" value="Acetyltransf_3"/>
    <property type="match status" value="1"/>
</dbReference>
<name>A0A7X2CZZ3_9LACT</name>
<dbReference type="InterPro" id="IPR000182">
    <property type="entry name" value="GNAT_dom"/>
</dbReference>
<comment type="caution">
    <text evidence="2">The sequence shown here is derived from an EMBL/GenBank/DDBJ whole genome shotgun (WGS) entry which is preliminary data.</text>
</comment>
<evidence type="ECO:0000313" key="2">
    <source>
        <dbReference type="EMBL" id="MQW39159.1"/>
    </source>
</evidence>
<keyword evidence="3" id="KW-1185">Reference proteome</keyword>
<dbReference type="OrthoDB" id="9798081at2"/>
<proteinExistence type="predicted"/>
<gene>
    <name evidence="2" type="ORF">GHI93_04290</name>
</gene>
<dbReference type="EMBL" id="WITJ01000005">
    <property type="protein sequence ID" value="MQW39159.1"/>
    <property type="molecule type" value="Genomic_DNA"/>
</dbReference>
<dbReference type="Gene3D" id="3.40.630.30">
    <property type="match status" value="1"/>
</dbReference>
<keyword evidence="2" id="KW-0808">Transferase</keyword>
<dbReference type="InterPro" id="IPR016181">
    <property type="entry name" value="Acyl_CoA_acyltransferase"/>
</dbReference>
<dbReference type="GO" id="GO:0016747">
    <property type="term" value="F:acyltransferase activity, transferring groups other than amino-acyl groups"/>
    <property type="evidence" value="ECO:0007669"/>
    <property type="project" value="InterPro"/>
</dbReference>
<dbReference type="PANTHER" id="PTHR43792">
    <property type="entry name" value="GNAT FAMILY, PUTATIVE (AFU_ORTHOLOGUE AFUA_3G00765)-RELATED-RELATED"/>
    <property type="match status" value="1"/>
</dbReference>
<dbReference type="PROSITE" id="PS51186">
    <property type="entry name" value="GNAT"/>
    <property type="match status" value="1"/>
</dbReference>
<dbReference type="AlphaFoldDB" id="A0A7X2CZZ3"/>
<dbReference type="PANTHER" id="PTHR43792:SF13">
    <property type="entry name" value="ACETYLTRANSFERASE"/>
    <property type="match status" value="1"/>
</dbReference>
<dbReference type="RefSeq" id="WP_153495842.1">
    <property type="nucleotide sequence ID" value="NZ_CAXYUY010000002.1"/>
</dbReference>
<organism evidence="2 3">
    <name type="scientific">Lactococcus hircilactis</name>
    <dbReference type="NCBI Taxonomy" id="1494462"/>
    <lineage>
        <taxon>Bacteria</taxon>
        <taxon>Bacillati</taxon>
        <taxon>Bacillota</taxon>
        <taxon>Bacilli</taxon>
        <taxon>Lactobacillales</taxon>
        <taxon>Streptococcaceae</taxon>
        <taxon>Lactococcus</taxon>
    </lineage>
</organism>
<reference evidence="2 3" key="1">
    <citation type="submission" date="2019-10" db="EMBL/GenBank/DDBJ databases">
        <authorList>
            <person name="Dong K."/>
        </authorList>
    </citation>
    <scope>NUCLEOTIDE SEQUENCE [LARGE SCALE GENOMIC DNA]</scope>
    <source>
        <strain evidence="2 3">DSM 28960</strain>
    </source>
</reference>
<protein>
    <submittedName>
        <fullName evidence="2">GNAT family N-acetyltransferase</fullName>
    </submittedName>
</protein>
<dbReference type="InterPro" id="IPR051531">
    <property type="entry name" value="N-acetyltransferase"/>
</dbReference>
<dbReference type="Proteomes" id="UP000439550">
    <property type="component" value="Unassembled WGS sequence"/>
</dbReference>